<accession>A0A952DVI8</accession>
<organism evidence="2 3">
    <name type="scientific">Candidatus Dojkabacteria bacterium</name>
    <dbReference type="NCBI Taxonomy" id="2099670"/>
    <lineage>
        <taxon>Bacteria</taxon>
        <taxon>Candidatus Dojkabacteria</taxon>
    </lineage>
</organism>
<protein>
    <submittedName>
        <fullName evidence="2">Uncharacterized protein</fullName>
    </submittedName>
</protein>
<evidence type="ECO:0000313" key="2">
    <source>
        <dbReference type="EMBL" id="MBW7953505.1"/>
    </source>
</evidence>
<keyword evidence="1" id="KW-0812">Transmembrane</keyword>
<keyword evidence="1" id="KW-1133">Transmembrane helix</keyword>
<dbReference type="Proteomes" id="UP000781173">
    <property type="component" value="Unassembled WGS sequence"/>
</dbReference>
<sequence length="60" mass="6474">EQELPSLVVDTPTGNVDEDPVDANVIDIQKTVIDNPYLPLTGLILVGVLMIIGGFLLKRT</sequence>
<keyword evidence="1" id="KW-0472">Membrane</keyword>
<reference evidence="2" key="1">
    <citation type="journal article" date="2022" name="ISME J.">
        <title>A general approach to explore prokaryotic protein glycosylation reveals the unique surface layer modulation of an anammox bacterium.</title>
        <authorList>
            <person name="Pabst M."/>
            <person name="Grouzdev D.S."/>
            <person name="Lawson C.E."/>
            <person name="Kleikamp H.B.C."/>
            <person name="de Ram C."/>
            <person name="Louwen R."/>
            <person name="Lin Y.M."/>
            <person name="Lucker S."/>
            <person name="van Loosdrecht M.C.M."/>
            <person name="Laureni M."/>
        </authorList>
    </citation>
    <scope>NUCLEOTIDE SEQUENCE</scope>
    <source>
        <strain evidence="2">BROCD043</strain>
    </source>
</reference>
<dbReference type="AlphaFoldDB" id="A0A952DVI8"/>
<proteinExistence type="predicted"/>
<feature type="transmembrane region" description="Helical" evidence="1">
    <location>
        <begin position="37"/>
        <end position="57"/>
    </location>
</feature>
<evidence type="ECO:0000313" key="3">
    <source>
        <dbReference type="Proteomes" id="UP000781173"/>
    </source>
</evidence>
<comment type="caution">
    <text evidence="2">The sequence shown here is derived from an EMBL/GenBank/DDBJ whole genome shotgun (WGS) entry which is preliminary data.</text>
</comment>
<feature type="non-terminal residue" evidence="2">
    <location>
        <position position="1"/>
    </location>
</feature>
<name>A0A952DVI8_9BACT</name>
<gene>
    <name evidence="2" type="ORF">H3C67_01840</name>
</gene>
<evidence type="ECO:0000256" key="1">
    <source>
        <dbReference type="SAM" id="Phobius"/>
    </source>
</evidence>
<dbReference type="EMBL" id="JACFOF010000003">
    <property type="protein sequence ID" value="MBW7953505.1"/>
    <property type="molecule type" value="Genomic_DNA"/>
</dbReference>